<feature type="transmembrane region" description="Helical" evidence="1">
    <location>
        <begin position="338"/>
        <end position="358"/>
    </location>
</feature>
<dbReference type="Gene3D" id="3.30.70.1320">
    <property type="entry name" value="Multidrug efflux transporter AcrB pore domain like"/>
    <property type="match status" value="1"/>
</dbReference>
<dbReference type="GO" id="GO:0005886">
    <property type="term" value="C:plasma membrane"/>
    <property type="evidence" value="ECO:0007669"/>
    <property type="project" value="TreeGrafter"/>
</dbReference>
<feature type="transmembrane region" description="Helical" evidence="1">
    <location>
        <begin position="852"/>
        <end position="871"/>
    </location>
</feature>
<feature type="transmembrane region" description="Helical" evidence="1">
    <location>
        <begin position="436"/>
        <end position="456"/>
    </location>
</feature>
<accession>A0AAW7Z138</accession>
<keyword evidence="1" id="KW-0472">Membrane</keyword>
<dbReference type="Gene3D" id="3.30.70.1440">
    <property type="entry name" value="Multidrug efflux transporter AcrB pore domain"/>
    <property type="match status" value="1"/>
</dbReference>
<dbReference type="Gene3D" id="3.30.2090.10">
    <property type="entry name" value="Multidrug efflux transporter AcrB TolC docking domain, DN and DC subdomains"/>
    <property type="match status" value="2"/>
</dbReference>
<keyword evidence="1" id="KW-1133">Transmembrane helix</keyword>
<dbReference type="Pfam" id="PF00873">
    <property type="entry name" value="ACR_tran"/>
    <property type="match status" value="1"/>
</dbReference>
<feature type="transmembrane region" description="Helical" evidence="1">
    <location>
        <begin position="12"/>
        <end position="30"/>
    </location>
</feature>
<name>A0AAW7Z138_9ALTE</name>
<comment type="caution">
    <text evidence="2">The sequence shown here is derived from an EMBL/GenBank/DDBJ whole genome shotgun (WGS) entry which is preliminary data.</text>
</comment>
<evidence type="ECO:0000313" key="2">
    <source>
        <dbReference type="EMBL" id="MDO6576958.1"/>
    </source>
</evidence>
<dbReference type="PRINTS" id="PR00702">
    <property type="entry name" value="ACRIFLAVINRP"/>
</dbReference>
<dbReference type="PANTHER" id="PTHR32063">
    <property type="match status" value="1"/>
</dbReference>
<dbReference type="Proteomes" id="UP001170717">
    <property type="component" value="Unassembled WGS sequence"/>
</dbReference>
<dbReference type="GO" id="GO:0042910">
    <property type="term" value="F:xenobiotic transmembrane transporter activity"/>
    <property type="evidence" value="ECO:0007669"/>
    <property type="project" value="TreeGrafter"/>
</dbReference>
<dbReference type="SUPFAM" id="SSF82714">
    <property type="entry name" value="Multidrug efflux transporter AcrB TolC docking domain, DN and DC subdomains"/>
    <property type="match status" value="2"/>
</dbReference>
<feature type="transmembrane region" description="Helical" evidence="1">
    <location>
        <begin position="957"/>
        <end position="974"/>
    </location>
</feature>
<feature type="transmembrane region" description="Helical" evidence="1">
    <location>
        <begin position="365"/>
        <end position="385"/>
    </location>
</feature>
<dbReference type="PANTHER" id="PTHR32063:SF0">
    <property type="entry name" value="SWARMING MOTILITY PROTEIN SWRC"/>
    <property type="match status" value="1"/>
</dbReference>
<feature type="transmembrane region" description="Helical" evidence="1">
    <location>
        <begin position="526"/>
        <end position="544"/>
    </location>
</feature>
<dbReference type="AlphaFoldDB" id="A0AAW7Z138"/>
<feature type="transmembrane region" description="Helical" evidence="1">
    <location>
        <begin position="909"/>
        <end position="929"/>
    </location>
</feature>
<proteinExistence type="predicted"/>
<dbReference type="EMBL" id="JAUOQI010000003">
    <property type="protein sequence ID" value="MDO6576958.1"/>
    <property type="molecule type" value="Genomic_DNA"/>
</dbReference>
<dbReference type="SUPFAM" id="SSF82693">
    <property type="entry name" value="Multidrug efflux transporter AcrB pore domain, PN1, PN2, PC1 and PC2 subdomains"/>
    <property type="match status" value="2"/>
</dbReference>
<sequence>MDITRAAIKNASGVGIGIAILVFLGLYSLFNLPVQLFPDIERPNINIQTSWRAASPQEIESEIIEPQEEVLQGIPGLVSMNAWSNQGNAWINLEFSLGTDMQRTLIEVISRMNRVPPLPRDALSPNIMLAGSGGDAPALTYFFMQRLPGNPNEINTYVTYFSDVIKPQLESIPGVARARMESGVGGEEEFQIVFDPFKAAQLGIDLTAITTALGQANDVSGGFVDVGRRRYTLRFEGRYEPQKMGEMILEWRDGSPITLSDIAEITITRADGANFSVQNGNPAISIRVDRRNDANVLATLDAVKKKVAEINKTHLEAEQLVMVQSFDASIFIKRAVQLVTSNLFIGVMLAIGILWLFMRQLKATLIVALAIPISLLSTFVVLQITGRSLNIISLAGLAFAVGMVLDAAIVVLENIVRLNKKAMCRQESAYIATKEVFGALMASTATTVAIFIPVMFLNDVEGQLFADLALTIAIAVCMSLVVAVTVLPVVASRWLTEDVPEDKLLPVWKAITDKIMTLSSTGIRRIIVMVALMGVPITGSYLLMPSMDYLPPVKRDAVDAFLMLPAGASENFVAEEVLPVIVKRLKPYMEGEKFPALKNYYIITWPNGGTLGVRAKDQSQVKALEAIVRDEVLKDLPDTQAFAQQGNLFGGFGNGRSIDIHLQGTNQAMLSVAAQAGIDKLRDIFPTANARANPPLEQSEPELQFYPNDSRLVEVGLSRGSMAGLVRAMGDGMYVGEYFNGTKRMNIIFRSEPWSTPEELSTTPIMTPMGEVVQLGELVEMKRAVGPSRIQRIDGKRTLTLNFNPPDGMSLEDAMTVIKADVEPAIMAMMPTDGAIHYGGSADSLKGAIASMADNFLFAMLLLLLLMAGLFKSLKDSVLVVLSIPLATVGGVAAIKIMNSFTFQPMDLLTMIGFIILLGLVVNNAILLVHQTRLGQAHGLNRNDAVEQAIQLRLRPIFMSTLTSIFGMLPLLLLPGAGSVIYRGLAAVIVGGMCISTVFTLVLLPTLLRMTRADFGFKDKAKVPVVGTPSGMPTKTVKLSKFSDLN</sequence>
<dbReference type="InterPro" id="IPR027463">
    <property type="entry name" value="AcrB_DN_DC_subdom"/>
</dbReference>
<dbReference type="InterPro" id="IPR001036">
    <property type="entry name" value="Acrflvin-R"/>
</dbReference>
<gene>
    <name evidence="2" type="ORF">Q4527_06110</name>
</gene>
<evidence type="ECO:0000256" key="1">
    <source>
        <dbReference type="SAM" id="Phobius"/>
    </source>
</evidence>
<organism evidence="2 3">
    <name type="scientific">Alteromonas stellipolaris</name>
    <dbReference type="NCBI Taxonomy" id="233316"/>
    <lineage>
        <taxon>Bacteria</taxon>
        <taxon>Pseudomonadati</taxon>
        <taxon>Pseudomonadota</taxon>
        <taxon>Gammaproteobacteria</taxon>
        <taxon>Alteromonadales</taxon>
        <taxon>Alteromonadaceae</taxon>
        <taxon>Alteromonas/Salinimonas group</taxon>
        <taxon>Alteromonas</taxon>
    </lineage>
</organism>
<dbReference type="Gene3D" id="3.30.70.1430">
    <property type="entry name" value="Multidrug efflux transporter AcrB pore domain"/>
    <property type="match status" value="2"/>
</dbReference>
<dbReference type="RefSeq" id="WP_303538232.1">
    <property type="nucleotide sequence ID" value="NZ_JAUOQI010000003.1"/>
</dbReference>
<keyword evidence="1" id="KW-0812">Transmembrane</keyword>
<dbReference type="Gene3D" id="1.20.1640.10">
    <property type="entry name" value="Multidrug efflux transporter AcrB transmembrane domain"/>
    <property type="match status" value="2"/>
</dbReference>
<feature type="transmembrane region" description="Helical" evidence="1">
    <location>
        <begin position="391"/>
        <end position="416"/>
    </location>
</feature>
<dbReference type="SUPFAM" id="SSF82866">
    <property type="entry name" value="Multidrug efflux transporter AcrB transmembrane domain"/>
    <property type="match status" value="2"/>
</dbReference>
<feature type="transmembrane region" description="Helical" evidence="1">
    <location>
        <begin position="878"/>
        <end position="897"/>
    </location>
</feature>
<protein>
    <submittedName>
        <fullName evidence="2">Efflux RND transporter permease subunit</fullName>
    </submittedName>
</protein>
<feature type="transmembrane region" description="Helical" evidence="1">
    <location>
        <begin position="980"/>
        <end position="1004"/>
    </location>
</feature>
<reference evidence="2" key="1">
    <citation type="submission" date="2023-07" db="EMBL/GenBank/DDBJ databases">
        <title>Genome content predicts the carbon catabolic preferences of heterotrophic bacteria.</title>
        <authorList>
            <person name="Gralka M."/>
        </authorList>
    </citation>
    <scope>NUCLEOTIDE SEQUENCE</scope>
    <source>
        <strain evidence="2">F2M12</strain>
    </source>
</reference>
<feature type="transmembrane region" description="Helical" evidence="1">
    <location>
        <begin position="468"/>
        <end position="490"/>
    </location>
</feature>
<evidence type="ECO:0000313" key="3">
    <source>
        <dbReference type="Proteomes" id="UP001170717"/>
    </source>
</evidence>